<dbReference type="Proteomes" id="UP001152320">
    <property type="component" value="Chromosome 1"/>
</dbReference>
<name>A0A9Q1HKA8_HOLLE</name>
<gene>
    <name evidence="2" type="ORF">HOLleu_00404</name>
</gene>
<sequence length="305" mass="34414">MAVMSFLVVSVLSSVLLCESYDVKLSQVYFDGGFLFFPVKRETLQQRLDEINTHFDNDVRLYLPSPPVLQDIISSDEHVVTVGFGNMTAIAFEDALTNEEKENVSTVLAVIGSMIPYLTSEEGGSAVVTFQETLFTAGENYIKVNLVLPPGVVADKLVRIEDDNKNEIIFEKDDLLFHATGKQQGSCEQLCQHVIDDVEELENERQISTSGPDFSVCDRFPDLDVDFCNVYRNPFYNQLLKEAGTNVCIHWKPTNDVKNCKSNFQVEEISQQMRDLLLLDNTTNVIEADIQKGTYDIRLVFPCIQ</sequence>
<keyword evidence="1" id="KW-0732">Signal</keyword>
<dbReference type="AlphaFoldDB" id="A0A9Q1HKA8"/>
<feature type="chain" id="PRO_5040227063" evidence="1">
    <location>
        <begin position="21"/>
        <end position="305"/>
    </location>
</feature>
<evidence type="ECO:0000256" key="1">
    <source>
        <dbReference type="SAM" id="SignalP"/>
    </source>
</evidence>
<evidence type="ECO:0000313" key="2">
    <source>
        <dbReference type="EMBL" id="KAJ8048193.1"/>
    </source>
</evidence>
<accession>A0A9Q1HKA8</accession>
<evidence type="ECO:0000313" key="3">
    <source>
        <dbReference type="Proteomes" id="UP001152320"/>
    </source>
</evidence>
<keyword evidence="3" id="KW-1185">Reference proteome</keyword>
<feature type="signal peptide" evidence="1">
    <location>
        <begin position="1"/>
        <end position="20"/>
    </location>
</feature>
<proteinExistence type="predicted"/>
<reference evidence="2" key="1">
    <citation type="submission" date="2021-10" db="EMBL/GenBank/DDBJ databases">
        <title>Tropical sea cucumber genome reveals ecological adaptation and Cuvierian tubules defense mechanism.</title>
        <authorList>
            <person name="Chen T."/>
        </authorList>
    </citation>
    <scope>NUCLEOTIDE SEQUENCE</scope>
    <source>
        <strain evidence="2">Nanhai2018</strain>
        <tissue evidence="2">Muscle</tissue>
    </source>
</reference>
<protein>
    <submittedName>
        <fullName evidence="2">Uncharacterized protein</fullName>
    </submittedName>
</protein>
<comment type="caution">
    <text evidence="2">The sequence shown here is derived from an EMBL/GenBank/DDBJ whole genome shotgun (WGS) entry which is preliminary data.</text>
</comment>
<organism evidence="2 3">
    <name type="scientific">Holothuria leucospilota</name>
    <name type="common">Black long sea cucumber</name>
    <name type="synonym">Mertensiothuria leucospilota</name>
    <dbReference type="NCBI Taxonomy" id="206669"/>
    <lineage>
        <taxon>Eukaryota</taxon>
        <taxon>Metazoa</taxon>
        <taxon>Echinodermata</taxon>
        <taxon>Eleutherozoa</taxon>
        <taxon>Echinozoa</taxon>
        <taxon>Holothuroidea</taxon>
        <taxon>Aspidochirotacea</taxon>
        <taxon>Aspidochirotida</taxon>
        <taxon>Holothuriidae</taxon>
        <taxon>Holothuria</taxon>
    </lineage>
</organism>
<dbReference type="EMBL" id="JAIZAY010000001">
    <property type="protein sequence ID" value="KAJ8048193.1"/>
    <property type="molecule type" value="Genomic_DNA"/>
</dbReference>